<dbReference type="Pfam" id="PF00550">
    <property type="entry name" value="PP-binding"/>
    <property type="match status" value="1"/>
</dbReference>
<keyword evidence="2" id="KW-0597">Phosphoprotein</keyword>
<dbReference type="Gene3D" id="3.40.366.10">
    <property type="entry name" value="Malonyl-Coenzyme A Acyl Carrier Protein, domain 2"/>
    <property type="match status" value="1"/>
</dbReference>
<dbReference type="InterPro" id="IPR014031">
    <property type="entry name" value="Ketoacyl_synth_C"/>
</dbReference>
<dbReference type="InterPro" id="IPR003965">
    <property type="entry name" value="Fatty_acid_synthase"/>
</dbReference>
<organism evidence="9 10">
    <name type="scientific">Stigmatella aurantiaca</name>
    <dbReference type="NCBI Taxonomy" id="41"/>
    <lineage>
        <taxon>Bacteria</taxon>
        <taxon>Pseudomonadati</taxon>
        <taxon>Myxococcota</taxon>
        <taxon>Myxococcia</taxon>
        <taxon>Myxococcales</taxon>
        <taxon>Cystobacterineae</taxon>
        <taxon>Archangiaceae</taxon>
        <taxon>Stigmatella</taxon>
    </lineage>
</organism>
<dbReference type="PRINTS" id="PR01483">
    <property type="entry name" value="FASYNTHASE"/>
</dbReference>
<dbReference type="SUPFAM" id="SSF47336">
    <property type="entry name" value="ACP-like"/>
    <property type="match status" value="1"/>
</dbReference>
<dbReference type="InterPro" id="IPR009081">
    <property type="entry name" value="PP-bd_ACP"/>
</dbReference>
<dbReference type="CDD" id="cd02440">
    <property type="entry name" value="AdoMet_MTases"/>
    <property type="match status" value="1"/>
</dbReference>
<dbReference type="FunFam" id="3.40.366.10:FF:000002">
    <property type="entry name" value="Probable polyketide synthase 2"/>
    <property type="match status" value="1"/>
</dbReference>
<dbReference type="SMART" id="SM00825">
    <property type="entry name" value="PKS_KS"/>
    <property type="match status" value="1"/>
</dbReference>
<dbReference type="PANTHER" id="PTHR43775">
    <property type="entry name" value="FATTY ACID SYNTHASE"/>
    <property type="match status" value="1"/>
</dbReference>
<evidence type="ECO:0000313" key="10">
    <source>
        <dbReference type="Proteomes" id="UP000182719"/>
    </source>
</evidence>
<dbReference type="RefSeq" id="WP_075010838.1">
    <property type="nucleotide sequence ID" value="NZ_FOAP01000029.1"/>
</dbReference>
<dbReference type="PROSITE" id="PS50075">
    <property type="entry name" value="CARRIER"/>
    <property type="match status" value="1"/>
</dbReference>
<keyword evidence="1" id="KW-0596">Phosphopantetheine</keyword>
<dbReference type="InterPro" id="IPR020806">
    <property type="entry name" value="PKS_PP-bd"/>
</dbReference>
<dbReference type="InterPro" id="IPR016036">
    <property type="entry name" value="Malonyl_transacylase_ACP-bd"/>
</dbReference>
<dbReference type="GO" id="GO:0006633">
    <property type="term" value="P:fatty acid biosynthetic process"/>
    <property type="evidence" value="ECO:0007669"/>
    <property type="project" value="InterPro"/>
</dbReference>
<reference evidence="10" key="1">
    <citation type="submission" date="2016-10" db="EMBL/GenBank/DDBJ databases">
        <authorList>
            <person name="Varghese N."/>
            <person name="Submissions S."/>
        </authorList>
    </citation>
    <scope>NUCLEOTIDE SEQUENCE [LARGE SCALE GENOMIC DNA]</scope>
    <source>
        <strain evidence="10">DSM 17044</strain>
    </source>
</reference>
<dbReference type="InterPro" id="IPR020841">
    <property type="entry name" value="PKS_Beta-ketoAc_synthase_dom"/>
</dbReference>
<dbReference type="Pfam" id="PF22621">
    <property type="entry name" value="CurL-like_PKS_C"/>
    <property type="match status" value="1"/>
</dbReference>
<feature type="domain" description="Carrier" evidence="7">
    <location>
        <begin position="1819"/>
        <end position="1893"/>
    </location>
</feature>
<dbReference type="Gene3D" id="3.40.47.10">
    <property type="match status" value="1"/>
</dbReference>
<evidence type="ECO:0000256" key="6">
    <source>
        <dbReference type="SAM" id="MobiDB-lite"/>
    </source>
</evidence>
<dbReference type="InterPro" id="IPR013217">
    <property type="entry name" value="Methyltransf_12"/>
</dbReference>
<dbReference type="InterPro" id="IPR016039">
    <property type="entry name" value="Thiolase-like"/>
</dbReference>
<evidence type="ECO:0000259" key="8">
    <source>
        <dbReference type="PROSITE" id="PS52004"/>
    </source>
</evidence>
<name>A0A1H8DBK9_STIAU</name>
<dbReference type="InterPro" id="IPR014030">
    <property type="entry name" value="Ketoacyl_synth_N"/>
</dbReference>
<dbReference type="Pfam" id="PF02801">
    <property type="entry name" value="Ketoacyl-synt_C"/>
    <property type="match status" value="1"/>
</dbReference>
<dbReference type="InterPro" id="IPR036291">
    <property type="entry name" value="NAD(P)-bd_dom_sf"/>
</dbReference>
<dbReference type="EMBL" id="FOAP01000029">
    <property type="protein sequence ID" value="SEN04639.1"/>
    <property type="molecule type" value="Genomic_DNA"/>
</dbReference>
<dbReference type="InterPro" id="IPR001227">
    <property type="entry name" value="Ac_transferase_dom_sf"/>
</dbReference>
<dbReference type="SUPFAM" id="SSF52151">
    <property type="entry name" value="FabD/lysophospholipase-like"/>
    <property type="match status" value="1"/>
</dbReference>
<dbReference type="PANTHER" id="PTHR43775:SF37">
    <property type="entry name" value="SI:DKEY-61P9.11"/>
    <property type="match status" value="1"/>
</dbReference>
<dbReference type="SUPFAM" id="SSF53901">
    <property type="entry name" value="Thiolase-like"/>
    <property type="match status" value="1"/>
</dbReference>
<dbReference type="InterPro" id="IPR050091">
    <property type="entry name" value="PKS_NRPS_Biosynth_Enz"/>
</dbReference>
<dbReference type="InterPro" id="IPR013968">
    <property type="entry name" value="PKS_KR"/>
</dbReference>
<dbReference type="FunFam" id="3.40.47.10:FF:000019">
    <property type="entry name" value="Polyketide synthase type I"/>
    <property type="match status" value="1"/>
</dbReference>
<dbReference type="Proteomes" id="UP000182719">
    <property type="component" value="Unassembled WGS sequence"/>
</dbReference>
<dbReference type="SUPFAM" id="SSF55048">
    <property type="entry name" value="Probable ACP-binding domain of malonyl-CoA ACP transacylase"/>
    <property type="match status" value="1"/>
</dbReference>
<protein>
    <submittedName>
        <fullName evidence="9">Myxalamid-type polyketide synthase MxaE and MxaD</fullName>
    </submittedName>
</protein>
<accession>A0A1H8DBK9</accession>
<dbReference type="InterPro" id="IPR057326">
    <property type="entry name" value="KR_dom"/>
</dbReference>
<dbReference type="Gene3D" id="1.10.1200.10">
    <property type="entry name" value="ACP-like"/>
    <property type="match status" value="1"/>
</dbReference>
<dbReference type="SUPFAM" id="SSF51735">
    <property type="entry name" value="NAD(P)-binding Rossmann-fold domains"/>
    <property type="match status" value="2"/>
</dbReference>
<dbReference type="Pfam" id="PF00109">
    <property type="entry name" value="ketoacyl-synt"/>
    <property type="match status" value="1"/>
</dbReference>
<proteinExistence type="predicted"/>
<evidence type="ECO:0000256" key="3">
    <source>
        <dbReference type="ARBA" id="ARBA00022679"/>
    </source>
</evidence>
<dbReference type="SMART" id="SM00827">
    <property type="entry name" value="PKS_AT"/>
    <property type="match status" value="1"/>
</dbReference>
<dbReference type="CDD" id="cd08955">
    <property type="entry name" value="KR_2_FAS_SDR_x"/>
    <property type="match status" value="1"/>
</dbReference>
<dbReference type="OrthoDB" id="5476655at2"/>
<evidence type="ECO:0000256" key="2">
    <source>
        <dbReference type="ARBA" id="ARBA00022553"/>
    </source>
</evidence>
<dbReference type="CDD" id="cd00833">
    <property type="entry name" value="PKS"/>
    <property type="match status" value="1"/>
</dbReference>
<evidence type="ECO:0000259" key="7">
    <source>
        <dbReference type="PROSITE" id="PS50075"/>
    </source>
</evidence>
<dbReference type="InterPro" id="IPR014043">
    <property type="entry name" value="Acyl_transferase_dom"/>
</dbReference>
<evidence type="ECO:0000313" key="9">
    <source>
        <dbReference type="EMBL" id="SEN04639.1"/>
    </source>
</evidence>
<keyword evidence="3" id="KW-0808">Transferase</keyword>
<sequence length="1947" mass="210829">MSSPVEQHEHSARLARALVALEKMQAKLEASEREKREPVAIVGMACRFPGGGNDPKAFWDLLREGRDTIVEVPPDRWDLNEYYDPDPDALGKMYTRWGGFLKDVRLDELDASFYGIAPREVASMDPQQRLMLEVTWEALANAGQVPERLANSLTGVFVGVMLNDYAQLQMKQADPALLDAYMALGNDSSFMAGRISYILGAQGPSMAVNTACSSSLVSVHLACQSLRSRECNMAIAGGVSVILAPDGHIVSSRLRSQSPHGRCKTFDASADGYVRGEGCGVVVLKRLSEAIADGDPVLAVIRGGAVNHDGPSGGLTVPSGPAQEAVIRRALASAGVEPSQVSYVEAHGTATPLGDPIEIRALQRVFEEGRTQAQALTIGSVKTNVGHLEAAAGIAGLIKVVLMLQHREIPPHLHLTKPTPAVPWSQLPITIPTKLQSWAGGSGQRVAGISSFGLSGINAHLVVEEAPEQAMRRPAEPSSARPAYLLPLSARNAPALQALARSYQAFLGSEGGGAILRLEDICYTASARRSHYEHRLAVTGSTREALVEHLGAFLKGEPHPAVSSREASLRRPKVVFVFSGQGSQWTGMGRELLRTSPVFRKVIEDCDQAFRAHGNWSLLEQLGADEASSRMGDIDVLQPVLFAVSVALAAQWRSWGIEPDAVVGHSMGEVAAAYVAGVLSLEDAAKVICLRSALLRRIRGQGAMALAELSLVQARNALAGYEDRLSIAASNSPTSTVLAGDPQALQEVMAHLQRQNIFCRNVKVDVASHSPQVEPLLAELKEVLKDLRPKAASVPVYSTVTGKATDGTDWGAAYWQRNLREPVLFSPVIEQLLSQQHQVFLELSPHPILLQSVERTVRAAQQPGIALPSLRREEAEVEVMLQALGALHTAGHPIDWRAQYPEVRQSVSLPAYPWQRSRFWVDLKRVADFRPAGARAHATESALVPALQRASQSDAAQPEHADGTPSRFYDDSVERERVLKPDEVYLTFGILRQKLPGFSWIMSVYGLSEREEHTEVLVNGQRGLRSVLFRGVDWSSVRKVLDFGCGYASDLISLGKKHPHLTLHGYTISAEQAAIDAERVRARGLQDRIRVFARDSAKDEFPDRYDLIFGFEVVTHIADKVALFSNISRNLQNGGFLLLADFIANSVSAINVEETASYNVNAEEWADLLARHNLRVVESVDISQEAANFLEDPGFDGHLDTISQRFGLTELVRRNFDAMRNFGKALEKGLMSYALIIIQKDDFANRPYLKRANRAKLGALTPLTEFEDGGAWAAPSEGADLEHVAPQALREWVYEVAWPEKKHASRPEAQAPGTEAGPWLILADAHGLGDALATRLRDQGTPCTVLRAGAGASGPGQLSVKPEDPADWQRVLGKLEAEGPFRNVVHLWSLNAGGQTAPSVAMLEDTLRLGCGSLPALVQRLSRGSGQKAKLWLVTRGAQAVGKEAVSVAQAPLWGAGRVLALEHPELWGGLVDLSPDAPAHELEALWQELRMPDGEDQIAYRGAKRHVARLVRGDVSAESPATWREDGAYLITGGLGALGLQVSRWLVSKGARHLILASRSGLPDASQWSSLPEGSPLRAQAEAVQALQAMGASVQIVRCDVGEQAQVASLIEGIRKGAVPLVGIFHAAGVSTHRSWQETDSELFASVFRPKAAGAWLLHEYTRDLPLSCFVMFSSASAVWGAQGMAAYAAANHSLDALAHLRRSQGLAATSINWGRWTEGGMAGSEEAKRFFSQIGLEAMPTEAALAILGRLAGTKAAQRVVASVEWSRFKPLQEAKRQRPFLENIVTAQPVQKAPAGNARSELLLRLEEAPSSRRRVLLMEYVQKEAARVLGADPSRLEPQQGFFQMGMNSLMSIELKKLLETSLRHGLPSTIAFEYPTVEALTGFLAKEVPALAALLSAPVEASREDAALVDSDILDLLGEAGRLSESELSDLAHSFPGDGSHE</sequence>
<dbReference type="SMART" id="SM00828">
    <property type="entry name" value="PKS_MT"/>
    <property type="match status" value="1"/>
</dbReference>
<comment type="function">
    <text evidence="5">Involved in production of the polyketide antibiotic thailandamide.</text>
</comment>
<dbReference type="PROSITE" id="PS52004">
    <property type="entry name" value="KS3_2"/>
    <property type="match status" value="1"/>
</dbReference>
<dbReference type="InterPro" id="IPR020803">
    <property type="entry name" value="MeTfrase_dom"/>
</dbReference>
<dbReference type="Gene3D" id="3.40.50.720">
    <property type="entry name" value="NAD(P)-binding Rossmann-like Domain"/>
    <property type="match status" value="1"/>
</dbReference>
<feature type="domain" description="Ketosynthase family 3 (KS3)" evidence="8">
    <location>
        <begin position="36"/>
        <end position="465"/>
    </location>
</feature>
<keyword evidence="4" id="KW-0511">Multifunctional enzyme</keyword>
<feature type="region of interest" description="Disordered" evidence="6">
    <location>
        <begin position="947"/>
        <end position="968"/>
    </location>
</feature>
<dbReference type="Gene3D" id="3.30.70.3290">
    <property type="match status" value="1"/>
</dbReference>
<dbReference type="Pfam" id="PF08659">
    <property type="entry name" value="KR"/>
    <property type="match status" value="1"/>
</dbReference>
<dbReference type="GO" id="GO:0004312">
    <property type="term" value="F:fatty acid synthase activity"/>
    <property type="evidence" value="ECO:0007669"/>
    <property type="project" value="InterPro"/>
</dbReference>
<dbReference type="GO" id="GO:0005835">
    <property type="term" value="C:fatty acid synthase complex"/>
    <property type="evidence" value="ECO:0007669"/>
    <property type="project" value="InterPro"/>
</dbReference>
<dbReference type="InterPro" id="IPR029063">
    <property type="entry name" value="SAM-dependent_MTases_sf"/>
</dbReference>
<dbReference type="SMART" id="SM01294">
    <property type="entry name" value="PKS_PP_betabranch"/>
    <property type="match status" value="1"/>
</dbReference>
<dbReference type="InterPro" id="IPR016035">
    <property type="entry name" value="Acyl_Trfase/lysoPLipase"/>
</dbReference>
<dbReference type="InterPro" id="IPR018201">
    <property type="entry name" value="Ketoacyl_synth_AS"/>
</dbReference>
<evidence type="ECO:0000256" key="5">
    <source>
        <dbReference type="ARBA" id="ARBA00054155"/>
    </source>
</evidence>
<dbReference type="Gene3D" id="3.40.50.150">
    <property type="entry name" value="Vaccinia Virus protein VP39"/>
    <property type="match status" value="1"/>
</dbReference>
<evidence type="ECO:0000256" key="1">
    <source>
        <dbReference type="ARBA" id="ARBA00022450"/>
    </source>
</evidence>
<dbReference type="InterPro" id="IPR036736">
    <property type="entry name" value="ACP-like_sf"/>
</dbReference>
<dbReference type="SMART" id="SM00823">
    <property type="entry name" value="PKS_PP"/>
    <property type="match status" value="1"/>
</dbReference>
<gene>
    <name evidence="9" type="ORF">SAMN05444354_12921</name>
</gene>
<dbReference type="SUPFAM" id="SSF53335">
    <property type="entry name" value="S-adenosyl-L-methionine-dependent methyltransferases"/>
    <property type="match status" value="1"/>
</dbReference>
<dbReference type="GO" id="GO:0004315">
    <property type="term" value="F:3-oxoacyl-[acyl-carrier-protein] synthase activity"/>
    <property type="evidence" value="ECO:0007669"/>
    <property type="project" value="InterPro"/>
</dbReference>
<evidence type="ECO:0000256" key="4">
    <source>
        <dbReference type="ARBA" id="ARBA00023268"/>
    </source>
</evidence>
<keyword evidence="10" id="KW-1185">Reference proteome</keyword>
<dbReference type="GO" id="GO:0031177">
    <property type="term" value="F:phosphopantetheine binding"/>
    <property type="evidence" value="ECO:0007669"/>
    <property type="project" value="InterPro"/>
</dbReference>
<dbReference type="PROSITE" id="PS00606">
    <property type="entry name" value="KS3_1"/>
    <property type="match status" value="1"/>
</dbReference>
<feature type="compositionally biased region" description="Basic and acidic residues" evidence="6">
    <location>
        <begin position="957"/>
        <end position="968"/>
    </location>
</feature>
<dbReference type="SMART" id="SM00822">
    <property type="entry name" value="PKS_KR"/>
    <property type="match status" value="1"/>
</dbReference>
<dbReference type="Pfam" id="PF08242">
    <property type="entry name" value="Methyltransf_12"/>
    <property type="match status" value="1"/>
</dbReference>
<dbReference type="Pfam" id="PF00698">
    <property type="entry name" value="Acyl_transf_1"/>
    <property type="match status" value="1"/>
</dbReference>